<protein>
    <submittedName>
        <fullName evidence="2">Uncharacterized protein</fullName>
    </submittedName>
</protein>
<name>A0A250XAW6_9CHLO</name>
<feature type="compositionally biased region" description="Polar residues" evidence="1">
    <location>
        <begin position="17"/>
        <end position="38"/>
    </location>
</feature>
<dbReference type="AlphaFoldDB" id="A0A250XAW6"/>
<gene>
    <name evidence="2" type="ORF">CEUSTIGMA_g7652.t1</name>
</gene>
<proteinExistence type="predicted"/>
<accession>A0A250XAW6</accession>
<dbReference type="Proteomes" id="UP000232323">
    <property type="component" value="Unassembled WGS sequence"/>
</dbReference>
<evidence type="ECO:0000313" key="3">
    <source>
        <dbReference type="Proteomes" id="UP000232323"/>
    </source>
</evidence>
<comment type="caution">
    <text evidence="2">The sequence shown here is derived from an EMBL/GenBank/DDBJ whole genome shotgun (WGS) entry which is preliminary data.</text>
</comment>
<dbReference type="EMBL" id="BEGY01000050">
    <property type="protein sequence ID" value="GAX80214.1"/>
    <property type="molecule type" value="Genomic_DNA"/>
</dbReference>
<feature type="region of interest" description="Disordered" evidence="1">
    <location>
        <begin position="1"/>
        <end position="129"/>
    </location>
</feature>
<sequence>MGGIVSTGSRELRKLESTGSRYSESGLAQSSCPSNGTPTKGRKLSKTYSGLEGRHGFVSSSKTSCNPSARPSTTGDNLENEGLVSDDECCKIRSRKMSRDSTKRNRFRQASLPLPPPQQESALAPGVAPGQLTAALQELQLRG</sequence>
<evidence type="ECO:0000313" key="2">
    <source>
        <dbReference type="EMBL" id="GAX80214.1"/>
    </source>
</evidence>
<evidence type="ECO:0000256" key="1">
    <source>
        <dbReference type="SAM" id="MobiDB-lite"/>
    </source>
</evidence>
<keyword evidence="3" id="KW-1185">Reference proteome</keyword>
<reference evidence="2 3" key="1">
    <citation type="submission" date="2017-08" db="EMBL/GenBank/DDBJ databases">
        <title>Acidophilic green algal genome provides insights into adaptation to an acidic environment.</title>
        <authorList>
            <person name="Hirooka S."/>
            <person name="Hirose Y."/>
            <person name="Kanesaki Y."/>
            <person name="Higuchi S."/>
            <person name="Fujiwara T."/>
            <person name="Onuma R."/>
            <person name="Era A."/>
            <person name="Ohbayashi R."/>
            <person name="Uzuka A."/>
            <person name="Nozaki H."/>
            <person name="Yoshikawa H."/>
            <person name="Miyagishima S.Y."/>
        </authorList>
    </citation>
    <scope>NUCLEOTIDE SEQUENCE [LARGE SCALE GENOMIC DNA]</scope>
    <source>
        <strain evidence="2 3">NIES-2499</strain>
    </source>
</reference>
<organism evidence="2 3">
    <name type="scientific">Chlamydomonas eustigma</name>
    <dbReference type="NCBI Taxonomy" id="1157962"/>
    <lineage>
        <taxon>Eukaryota</taxon>
        <taxon>Viridiplantae</taxon>
        <taxon>Chlorophyta</taxon>
        <taxon>core chlorophytes</taxon>
        <taxon>Chlorophyceae</taxon>
        <taxon>CS clade</taxon>
        <taxon>Chlamydomonadales</taxon>
        <taxon>Chlamydomonadaceae</taxon>
        <taxon>Chlamydomonas</taxon>
    </lineage>
</organism>
<feature type="compositionally biased region" description="Polar residues" evidence="1">
    <location>
        <begin position="58"/>
        <end position="77"/>
    </location>
</feature>